<evidence type="ECO:0008006" key="9">
    <source>
        <dbReference type="Google" id="ProtNLM"/>
    </source>
</evidence>
<dbReference type="RefSeq" id="WP_113029149.1">
    <property type="nucleotide sequence ID" value="NZ_QMFB01000001.1"/>
</dbReference>
<name>A0A329MU01_9BACL</name>
<evidence type="ECO:0000256" key="6">
    <source>
        <dbReference type="SAM" id="MobiDB-lite"/>
    </source>
</evidence>
<dbReference type="PROSITE" id="PS51257">
    <property type="entry name" value="PROKAR_LIPOPROTEIN"/>
    <property type="match status" value="1"/>
</dbReference>
<evidence type="ECO:0000313" key="8">
    <source>
        <dbReference type="Proteomes" id="UP000250369"/>
    </source>
</evidence>
<evidence type="ECO:0000256" key="3">
    <source>
        <dbReference type="ARBA" id="ARBA00023136"/>
    </source>
</evidence>
<dbReference type="PANTHER" id="PTHR43649:SF33">
    <property type="entry name" value="POLYGALACTURONAN_RHAMNOGALACTURONAN-BINDING PROTEIN YTCQ"/>
    <property type="match status" value="1"/>
</dbReference>
<accession>A0A329MU01</accession>
<comment type="caution">
    <text evidence="7">The sequence shown here is derived from an EMBL/GenBank/DDBJ whole genome shotgun (WGS) entry which is preliminary data.</text>
</comment>
<dbReference type="InterPro" id="IPR050490">
    <property type="entry name" value="Bact_solute-bd_prot1"/>
</dbReference>
<evidence type="ECO:0000256" key="4">
    <source>
        <dbReference type="ARBA" id="ARBA00023139"/>
    </source>
</evidence>
<keyword evidence="1" id="KW-1003">Cell membrane</keyword>
<dbReference type="CDD" id="cd13580">
    <property type="entry name" value="PBP2_AlgQ_like_1"/>
    <property type="match status" value="1"/>
</dbReference>
<dbReference type="AlphaFoldDB" id="A0A329MU01"/>
<evidence type="ECO:0000256" key="2">
    <source>
        <dbReference type="ARBA" id="ARBA00022729"/>
    </source>
</evidence>
<dbReference type="PANTHER" id="PTHR43649">
    <property type="entry name" value="ARABINOSE-BINDING PROTEIN-RELATED"/>
    <property type="match status" value="1"/>
</dbReference>
<dbReference type="SUPFAM" id="SSF53850">
    <property type="entry name" value="Periplasmic binding protein-like II"/>
    <property type="match status" value="1"/>
</dbReference>
<gene>
    <name evidence="7" type="ORF">DQG23_02230</name>
</gene>
<evidence type="ECO:0000256" key="1">
    <source>
        <dbReference type="ARBA" id="ARBA00022475"/>
    </source>
</evidence>
<dbReference type="Pfam" id="PF01547">
    <property type="entry name" value="SBP_bac_1"/>
    <property type="match status" value="1"/>
</dbReference>
<keyword evidence="8" id="KW-1185">Reference proteome</keyword>
<keyword evidence="5" id="KW-0449">Lipoprotein</keyword>
<reference evidence="7 8" key="1">
    <citation type="journal article" date="2009" name="Int. J. Syst. Evol. Microbiol.">
        <title>Paenibacillus contaminans sp. nov., isolated from a contaminated laboratory plate.</title>
        <authorList>
            <person name="Chou J.H."/>
            <person name="Lee J.H."/>
            <person name="Lin M.C."/>
            <person name="Chang P.S."/>
            <person name="Arun A.B."/>
            <person name="Young C.C."/>
            <person name="Chen W.M."/>
        </authorList>
    </citation>
    <scope>NUCLEOTIDE SEQUENCE [LARGE SCALE GENOMIC DNA]</scope>
    <source>
        <strain evidence="7 8">CKOBP-6</strain>
    </source>
</reference>
<feature type="region of interest" description="Disordered" evidence="6">
    <location>
        <begin position="28"/>
        <end position="58"/>
    </location>
</feature>
<evidence type="ECO:0000313" key="7">
    <source>
        <dbReference type="EMBL" id="RAV23040.1"/>
    </source>
</evidence>
<dbReference type="Proteomes" id="UP000250369">
    <property type="component" value="Unassembled WGS sequence"/>
</dbReference>
<organism evidence="7 8">
    <name type="scientific">Paenibacillus contaminans</name>
    <dbReference type="NCBI Taxonomy" id="450362"/>
    <lineage>
        <taxon>Bacteria</taxon>
        <taxon>Bacillati</taxon>
        <taxon>Bacillota</taxon>
        <taxon>Bacilli</taxon>
        <taxon>Bacillales</taxon>
        <taxon>Paenibacillaceae</taxon>
        <taxon>Paenibacillus</taxon>
    </lineage>
</organism>
<proteinExistence type="predicted"/>
<dbReference type="Gene3D" id="3.40.190.10">
    <property type="entry name" value="Periplasmic binding protein-like II"/>
    <property type="match status" value="2"/>
</dbReference>
<keyword evidence="4" id="KW-0564">Palmitate</keyword>
<sequence length="564" mass="62552">MSFGRIRMTVSVILVLLIVFLTACQSESQPPQETAKQEQSASPKETSKEAVDPLGKYDPPIKMVGAKYYNDPEYPEGESLDKNRWLDAYRSTLGIDLKWKFVTTGAEYPEKLSVAIASNDIPDVMVVDATTFQSLLDNNMLEDLTEVYDKYASKTTKSALSETSTGKAAMEMASRSGKLYGIPETSATVAEKARMLFVRTDWLDKLNLPEPKTVQDVIKIAEAFATMDPDGNNVKDTYGLAVAKSFLFADFGDLSGFFNGFHADPNIWLKDANGKLVHGVIQPGMKTALLELQNMFSKGILSTELAVNTVESEWDAAINGKLGMSYGVIWSPAQPLNMNIEADPEADWKAFPIVSADDKPAMPRGGSPTGDYYVVKKGYSNPEAIVKMANLFVEHFYNIPESKLIADKKGDGTISLIGMALIQTFNPDSTMKIAMDLSEALKTKDPSKLNKGLKSAYDLAVGFPQDRKAWLTYRMYGDQYGSYNVANYYDKNNLLLLNAYAGPPTPTMISNNKILRDLQTDVFTKIIMGEAHIDEFDNFVEQWKKLGGDQMTKEVNEWYAANKK</sequence>
<dbReference type="EMBL" id="QMFB01000001">
    <property type="protein sequence ID" value="RAV23040.1"/>
    <property type="molecule type" value="Genomic_DNA"/>
</dbReference>
<keyword evidence="3" id="KW-0472">Membrane</keyword>
<keyword evidence="2" id="KW-0732">Signal</keyword>
<feature type="compositionally biased region" description="Polar residues" evidence="6">
    <location>
        <begin position="28"/>
        <end position="44"/>
    </location>
</feature>
<evidence type="ECO:0000256" key="5">
    <source>
        <dbReference type="ARBA" id="ARBA00023288"/>
    </source>
</evidence>
<dbReference type="InterPro" id="IPR006059">
    <property type="entry name" value="SBP"/>
</dbReference>
<protein>
    <recommendedName>
        <fullName evidence="9">ABC transporter substrate-binding protein</fullName>
    </recommendedName>
</protein>
<dbReference type="OrthoDB" id="9787283at2"/>